<evidence type="ECO:0008006" key="3">
    <source>
        <dbReference type="Google" id="ProtNLM"/>
    </source>
</evidence>
<proteinExistence type="predicted"/>
<dbReference type="Proteomes" id="UP001164909">
    <property type="component" value="Chromosome"/>
</dbReference>
<dbReference type="EMBL" id="CP113865">
    <property type="protein sequence ID" value="WAM33047.1"/>
    <property type="molecule type" value="Genomic_DNA"/>
</dbReference>
<dbReference type="RefSeq" id="WP_045169721.1">
    <property type="nucleotide sequence ID" value="NZ_CP113865.1"/>
</dbReference>
<accession>A0ABY7BMD7</accession>
<organism evidence="1 2">
    <name type="scientific">Caldicellulosiruptor morganii</name>
    <dbReference type="NCBI Taxonomy" id="1387555"/>
    <lineage>
        <taxon>Bacteria</taxon>
        <taxon>Bacillati</taxon>
        <taxon>Bacillota</taxon>
        <taxon>Bacillota incertae sedis</taxon>
        <taxon>Caldicellulosiruptorales</taxon>
        <taxon>Caldicellulosiruptoraceae</taxon>
        <taxon>Caldicellulosiruptor</taxon>
    </lineage>
</organism>
<reference evidence="1" key="1">
    <citation type="submission" date="2022-12" db="EMBL/GenBank/DDBJ databases">
        <authorList>
            <person name="Bing R.G."/>
            <person name="Willard D.J."/>
            <person name="Manesh M.J.H."/>
            <person name="Laemthong T."/>
            <person name="Crosby J.R."/>
            <person name="Kelly R.M."/>
        </authorList>
    </citation>
    <scope>NUCLEOTIDE SEQUENCE</scope>
    <source>
        <strain evidence="1">DSM 8990</strain>
    </source>
</reference>
<evidence type="ECO:0000313" key="1">
    <source>
        <dbReference type="EMBL" id="WAM33047.1"/>
    </source>
</evidence>
<sequence>MLKDFNGETFVAFVDISGFKKILCKDEEKAKEILGSFYSIGYRELKNFNPTNYSKCYSLNGIFVSDCGIIYVSFCKGYRYIDEPAKKKNVLKAALADLLLCLKNMCRSFLEKRELLSVGVYYGNFVYQNRLEHERIDKNFIYGEGYLKAFELCEKYAVGGEFICNISGSGINLFNNCKNSNFRNKDGLIVKKINESERLKDCFRVYWMLDEDDSEKIREIDKYYTELHQLRVGNKERNSGQVSQDGENKETKDMDQIYVNFKDGLYKLLYGNNNSNKQ</sequence>
<protein>
    <recommendedName>
        <fullName evidence="3">Guanylate cyclase domain-containing protein</fullName>
    </recommendedName>
</protein>
<gene>
    <name evidence="1" type="ORF">OTK00_001508</name>
</gene>
<evidence type="ECO:0000313" key="2">
    <source>
        <dbReference type="Proteomes" id="UP001164909"/>
    </source>
</evidence>
<name>A0ABY7BMD7_9FIRM</name>
<keyword evidence="2" id="KW-1185">Reference proteome</keyword>